<proteinExistence type="predicted"/>
<dbReference type="Proteomes" id="UP001228376">
    <property type="component" value="Unassembled WGS sequence"/>
</dbReference>
<accession>A0ABU5CMN4</accession>
<gene>
    <name evidence="1" type="ORF">P5G51_016155</name>
</gene>
<sequence length="55" mass="6499">MSNQKVNLDDIHHLENNTRTYYKERYIKENDLEQKLIVTYSPLPTVPIVHSGKTN</sequence>
<dbReference type="RefSeq" id="WP_154665481.1">
    <property type="nucleotide sequence ID" value="NZ_JAROCA020000002.1"/>
</dbReference>
<evidence type="ECO:0000313" key="2">
    <source>
        <dbReference type="Proteomes" id="UP001228376"/>
    </source>
</evidence>
<keyword evidence="2" id="KW-1185">Reference proteome</keyword>
<evidence type="ECO:0000313" key="1">
    <source>
        <dbReference type="EMBL" id="MDY0406690.1"/>
    </source>
</evidence>
<reference evidence="1 2" key="1">
    <citation type="submission" date="2023-10" db="EMBL/GenBank/DDBJ databases">
        <title>179-bfca-hs.</title>
        <authorList>
            <person name="Miliotis G."/>
            <person name="Sengupta P."/>
            <person name="Hameed A."/>
            <person name="Chuvochina M."/>
            <person name="Mcdonagh F."/>
            <person name="Simpson A.C."/>
            <person name="Singh N.K."/>
            <person name="Rekha P.D."/>
            <person name="Raman K."/>
            <person name="Hugenholtz P."/>
            <person name="Venkateswaran K."/>
        </authorList>
    </citation>
    <scope>NUCLEOTIDE SEQUENCE [LARGE SCALE GENOMIC DNA]</scope>
    <source>
        <strain evidence="1 2">179-BFC-A-HS</strain>
    </source>
</reference>
<organism evidence="1 2">
    <name type="scientific">Tigheibacillus jepli</name>
    <dbReference type="NCBI Taxonomy" id="3035914"/>
    <lineage>
        <taxon>Bacteria</taxon>
        <taxon>Bacillati</taxon>
        <taxon>Bacillota</taxon>
        <taxon>Bacilli</taxon>
        <taxon>Bacillales</taxon>
        <taxon>Bacillaceae</taxon>
        <taxon>Tigheibacillus</taxon>
    </lineage>
</organism>
<comment type="caution">
    <text evidence="1">The sequence shown here is derived from an EMBL/GenBank/DDBJ whole genome shotgun (WGS) entry which is preliminary data.</text>
</comment>
<name>A0ABU5CMN4_9BACI</name>
<protein>
    <submittedName>
        <fullName evidence="1">Uncharacterized protein</fullName>
    </submittedName>
</protein>
<dbReference type="EMBL" id="JAROCA020000002">
    <property type="protein sequence ID" value="MDY0406690.1"/>
    <property type="molecule type" value="Genomic_DNA"/>
</dbReference>